<evidence type="ECO:0000313" key="2">
    <source>
        <dbReference type="Proteomes" id="UP000244335"/>
    </source>
</evidence>
<gene>
    <name evidence="1" type="ORF">DC430_22980</name>
</gene>
<dbReference type="AlphaFoldDB" id="A0AA92BZ19"/>
<protein>
    <submittedName>
        <fullName evidence="1">Uncharacterized protein</fullName>
    </submittedName>
</protein>
<dbReference type="EMBL" id="QDFR01000014">
    <property type="protein sequence ID" value="PVE50022.1"/>
    <property type="molecule type" value="Genomic_DNA"/>
</dbReference>
<organism evidence="1 2">
    <name type="scientific">Rhizobium rhizogenes</name>
    <name type="common">Agrobacterium rhizogenes</name>
    <dbReference type="NCBI Taxonomy" id="359"/>
    <lineage>
        <taxon>Bacteria</taxon>
        <taxon>Pseudomonadati</taxon>
        <taxon>Pseudomonadota</taxon>
        <taxon>Alphaproteobacteria</taxon>
        <taxon>Hyphomicrobiales</taxon>
        <taxon>Rhizobiaceae</taxon>
        <taxon>Rhizobium/Agrobacterium group</taxon>
        <taxon>Rhizobium</taxon>
    </lineage>
</organism>
<sequence>MRQDLIGYCLESGFVDWTLLTSCSAYRKMLSESFCRAEERHERAHRLTAIHDFESLYWDAIDMARSMGSDGHFLKEPHIGVLPSSGQQRYYIIWSDDDHGSIFVISPVEMPWLGKPQKR</sequence>
<evidence type="ECO:0000313" key="1">
    <source>
        <dbReference type="EMBL" id="PVE50022.1"/>
    </source>
</evidence>
<dbReference type="RefSeq" id="WP_116493918.1">
    <property type="nucleotide sequence ID" value="NZ_QDFR01000014.1"/>
</dbReference>
<reference evidence="1 2" key="1">
    <citation type="submission" date="2018-04" db="EMBL/GenBank/DDBJ databases">
        <authorList>
            <person name="Hagen T."/>
        </authorList>
    </citation>
    <scope>NUCLEOTIDE SEQUENCE [LARGE SCALE GENOMIC DNA]</scope>
    <source>
        <strain evidence="1 2">TPD7009</strain>
    </source>
</reference>
<proteinExistence type="predicted"/>
<comment type="caution">
    <text evidence="1">The sequence shown here is derived from an EMBL/GenBank/DDBJ whole genome shotgun (WGS) entry which is preliminary data.</text>
</comment>
<accession>A0AA92BZ19</accession>
<name>A0AA92BZ19_RHIRH</name>
<dbReference type="Proteomes" id="UP000244335">
    <property type="component" value="Unassembled WGS sequence"/>
</dbReference>